<dbReference type="Gene3D" id="2.60.40.1090">
    <property type="entry name" value="Fimbrial-type adhesion domain"/>
    <property type="match status" value="1"/>
</dbReference>
<evidence type="ECO:0000256" key="5">
    <source>
        <dbReference type="SAM" id="Phobius"/>
    </source>
</evidence>
<keyword evidence="6" id="KW-0614">Plasmid</keyword>
<proteinExistence type="inferred from homology"/>
<sequence>MRILRIGFYALLIAVYSVGGSVGAGLRLHGQATLYGEVLASACSIALNDRYQSVAMGEFPLRELLSGQGGAARDMVIRLDNCRASGQGTVESVADPAIRVRFDGLRGSQPGLFRTLGEATGVALQLSDERREPVIPGEYQPAVYQKAHNQQVLKYRIVLVPDGGQLAGGNYSAALRFSINYE</sequence>
<comment type="similarity">
    <text evidence="2">Belongs to the fimbrial protein family.</text>
</comment>
<keyword evidence="5" id="KW-0812">Transmembrane</keyword>
<evidence type="ECO:0000256" key="2">
    <source>
        <dbReference type="ARBA" id="ARBA00006671"/>
    </source>
</evidence>
<dbReference type="PANTHER" id="PTHR33420">
    <property type="entry name" value="FIMBRIAL SUBUNIT ELFA-RELATED"/>
    <property type="match status" value="1"/>
</dbReference>
<comment type="subcellular location">
    <subcellularLocation>
        <location evidence="1">Fimbrium</location>
    </subcellularLocation>
</comment>
<keyword evidence="5" id="KW-1133">Transmembrane helix</keyword>
<dbReference type="InterPro" id="IPR050263">
    <property type="entry name" value="Bact_Fimbrial_Adh_Pro"/>
</dbReference>
<keyword evidence="4" id="KW-0281">Fimbrium</keyword>
<dbReference type="GO" id="GO:0009289">
    <property type="term" value="C:pilus"/>
    <property type="evidence" value="ECO:0007669"/>
    <property type="project" value="UniProtKB-SubCell"/>
</dbReference>
<protein>
    <recommendedName>
        <fullName evidence="8">Type 1 fimbrial protein</fullName>
    </recommendedName>
</protein>
<gene>
    <name evidence="6" type="ORF">LFZ25_24845</name>
</gene>
<geneLocation type="plasmid" evidence="6">
    <name>unnamed1</name>
</geneLocation>
<dbReference type="GO" id="GO:0043709">
    <property type="term" value="P:cell adhesion involved in single-species biofilm formation"/>
    <property type="evidence" value="ECO:0007669"/>
    <property type="project" value="TreeGrafter"/>
</dbReference>
<reference evidence="6 7" key="1">
    <citation type="submission" date="2017-06" db="EMBL/GenBank/DDBJ databases">
        <title>Salmonella reference genomes for public health.</title>
        <authorList>
            <person name="Robertson J."/>
            <person name="Yoshida C."/>
            <person name="Gurnik S."/>
            <person name="Nash J."/>
        </authorList>
    </citation>
    <scope>NUCLEOTIDE SEQUENCE [LARGE SCALE GENOMIC DNA]</scope>
    <source>
        <strain evidence="6 7">S-1643</strain>
        <plasmid evidence="7">Plasmid unnamed1</plasmid>
    </source>
</reference>
<dbReference type="InterPro" id="IPR008966">
    <property type="entry name" value="Adhesion_dom_sf"/>
</dbReference>
<dbReference type="PANTHER" id="PTHR33420:SF3">
    <property type="entry name" value="FIMBRIAL SUBUNIT ELFA"/>
    <property type="match status" value="1"/>
</dbReference>
<name>A0A241PX88_SALET</name>
<dbReference type="RefSeq" id="WP_088731373.1">
    <property type="nucleotide sequence ID" value="NZ_CP022118.1"/>
</dbReference>
<dbReference type="EMBL" id="CP022118">
    <property type="protein sequence ID" value="ASG19087.1"/>
    <property type="molecule type" value="Genomic_DNA"/>
</dbReference>
<dbReference type="InterPro" id="IPR036937">
    <property type="entry name" value="Adhesion_dom_fimbrial_sf"/>
</dbReference>
<dbReference type="AlphaFoldDB" id="A0A241PX88"/>
<keyword evidence="5" id="KW-0472">Membrane</keyword>
<feature type="transmembrane region" description="Helical" evidence="5">
    <location>
        <begin position="6"/>
        <end position="26"/>
    </location>
</feature>
<evidence type="ECO:0000256" key="4">
    <source>
        <dbReference type="ARBA" id="ARBA00023263"/>
    </source>
</evidence>
<dbReference type="SUPFAM" id="SSF49401">
    <property type="entry name" value="Bacterial adhesins"/>
    <property type="match status" value="1"/>
</dbReference>
<evidence type="ECO:0000256" key="1">
    <source>
        <dbReference type="ARBA" id="ARBA00004561"/>
    </source>
</evidence>
<evidence type="ECO:0000313" key="7">
    <source>
        <dbReference type="Proteomes" id="UP000197157"/>
    </source>
</evidence>
<dbReference type="Proteomes" id="UP000197157">
    <property type="component" value="Plasmid unnamed1"/>
</dbReference>
<evidence type="ECO:0000256" key="3">
    <source>
        <dbReference type="ARBA" id="ARBA00022729"/>
    </source>
</evidence>
<organism evidence="6 7">
    <name type="scientific">Salmonella enterica subsp. enterica serovar Macclesfield str. S-1643</name>
    <dbReference type="NCBI Taxonomy" id="1242107"/>
    <lineage>
        <taxon>Bacteria</taxon>
        <taxon>Pseudomonadati</taxon>
        <taxon>Pseudomonadota</taxon>
        <taxon>Gammaproteobacteria</taxon>
        <taxon>Enterobacterales</taxon>
        <taxon>Enterobacteriaceae</taxon>
        <taxon>Salmonella</taxon>
    </lineage>
</organism>
<evidence type="ECO:0008006" key="8">
    <source>
        <dbReference type="Google" id="ProtNLM"/>
    </source>
</evidence>
<keyword evidence="3" id="KW-0732">Signal</keyword>
<accession>A0A241PX88</accession>
<evidence type="ECO:0000313" key="6">
    <source>
        <dbReference type="EMBL" id="ASG19087.1"/>
    </source>
</evidence>